<dbReference type="STRING" id="1392247.A0A3N4LCF6"/>
<keyword evidence="3" id="KW-1185">Reference proteome</keyword>
<evidence type="ECO:0000313" key="3">
    <source>
        <dbReference type="Proteomes" id="UP000277580"/>
    </source>
</evidence>
<name>A0A3N4LCF6_9PEZI</name>
<dbReference type="EMBL" id="ML119112">
    <property type="protein sequence ID" value="RPB15685.1"/>
    <property type="molecule type" value="Genomic_DNA"/>
</dbReference>
<accession>A0A3N4LCF6</accession>
<feature type="region of interest" description="Disordered" evidence="1">
    <location>
        <begin position="68"/>
        <end position="136"/>
    </location>
</feature>
<reference evidence="2 3" key="1">
    <citation type="journal article" date="2018" name="Nat. Ecol. Evol.">
        <title>Pezizomycetes genomes reveal the molecular basis of ectomycorrhizal truffle lifestyle.</title>
        <authorList>
            <person name="Murat C."/>
            <person name="Payen T."/>
            <person name="Noel B."/>
            <person name="Kuo A."/>
            <person name="Morin E."/>
            <person name="Chen J."/>
            <person name="Kohler A."/>
            <person name="Krizsan K."/>
            <person name="Balestrini R."/>
            <person name="Da Silva C."/>
            <person name="Montanini B."/>
            <person name="Hainaut M."/>
            <person name="Levati E."/>
            <person name="Barry K.W."/>
            <person name="Belfiori B."/>
            <person name="Cichocki N."/>
            <person name="Clum A."/>
            <person name="Dockter R.B."/>
            <person name="Fauchery L."/>
            <person name="Guy J."/>
            <person name="Iotti M."/>
            <person name="Le Tacon F."/>
            <person name="Lindquist E.A."/>
            <person name="Lipzen A."/>
            <person name="Malagnac F."/>
            <person name="Mello A."/>
            <person name="Molinier V."/>
            <person name="Miyauchi S."/>
            <person name="Poulain J."/>
            <person name="Riccioni C."/>
            <person name="Rubini A."/>
            <person name="Sitrit Y."/>
            <person name="Splivallo R."/>
            <person name="Traeger S."/>
            <person name="Wang M."/>
            <person name="Zifcakova L."/>
            <person name="Wipf D."/>
            <person name="Zambonelli A."/>
            <person name="Paolocci F."/>
            <person name="Nowrousian M."/>
            <person name="Ottonello S."/>
            <person name="Baldrian P."/>
            <person name="Spatafora J.W."/>
            <person name="Henrissat B."/>
            <person name="Nagy L.G."/>
            <person name="Aury J.M."/>
            <person name="Wincker P."/>
            <person name="Grigoriev I.V."/>
            <person name="Bonfante P."/>
            <person name="Martin F.M."/>
        </authorList>
    </citation>
    <scope>NUCLEOTIDE SEQUENCE [LARGE SCALE GENOMIC DNA]</scope>
    <source>
        <strain evidence="2 3">CCBAS932</strain>
    </source>
</reference>
<sequence length="136" mass="14946">MSNNKKKITWTAEKYQRLLAATIAAHPEIKINYNHVAAMFGEGATYDSIETRFRNVKREAKILQAEIESGSRPAVAPPTPRKRKLANGSAPSTPRKIGGAGRARKMATVEKTPVKQESTQEEDSIVAWSGSSDYSD</sequence>
<dbReference type="OrthoDB" id="4828117at2759"/>
<dbReference type="Proteomes" id="UP000277580">
    <property type="component" value="Unassembled WGS sequence"/>
</dbReference>
<gene>
    <name evidence="2" type="ORF">P167DRAFT_562938</name>
</gene>
<dbReference type="AlphaFoldDB" id="A0A3N4LCF6"/>
<dbReference type="InParanoid" id="A0A3N4LCF6"/>
<proteinExistence type="predicted"/>
<evidence type="ECO:0008006" key="4">
    <source>
        <dbReference type="Google" id="ProtNLM"/>
    </source>
</evidence>
<protein>
    <recommendedName>
        <fullName evidence="4">Myb-like domain-containing protein</fullName>
    </recommendedName>
</protein>
<evidence type="ECO:0000313" key="2">
    <source>
        <dbReference type="EMBL" id="RPB15685.1"/>
    </source>
</evidence>
<evidence type="ECO:0000256" key="1">
    <source>
        <dbReference type="SAM" id="MobiDB-lite"/>
    </source>
</evidence>
<organism evidence="2 3">
    <name type="scientific">Morchella conica CCBAS932</name>
    <dbReference type="NCBI Taxonomy" id="1392247"/>
    <lineage>
        <taxon>Eukaryota</taxon>
        <taxon>Fungi</taxon>
        <taxon>Dikarya</taxon>
        <taxon>Ascomycota</taxon>
        <taxon>Pezizomycotina</taxon>
        <taxon>Pezizomycetes</taxon>
        <taxon>Pezizales</taxon>
        <taxon>Morchellaceae</taxon>
        <taxon>Morchella</taxon>
    </lineage>
</organism>